<keyword evidence="3" id="KW-1185">Reference proteome</keyword>
<evidence type="ECO:0000313" key="2">
    <source>
        <dbReference type="EMBL" id="KIK33835.1"/>
    </source>
</evidence>
<feature type="region of interest" description="Disordered" evidence="1">
    <location>
        <begin position="1"/>
        <end position="36"/>
    </location>
</feature>
<reference evidence="3" key="2">
    <citation type="submission" date="2015-01" db="EMBL/GenBank/DDBJ databases">
        <title>Evolutionary Origins and Diversification of the Mycorrhizal Mutualists.</title>
        <authorList>
            <consortium name="DOE Joint Genome Institute"/>
            <consortium name="Mycorrhizal Genomics Consortium"/>
            <person name="Kohler A."/>
            <person name="Kuo A."/>
            <person name="Nagy L.G."/>
            <person name="Floudas D."/>
            <person name="Copeland A."/>
            <person name="Barry K.W."/>
            <person name="Cichocki N."/>
            <person name="Veneault-Fourrey C."/>
            <person name="LaButti K."/>
            <person name="Lindquist E.A."/>
            <person name="Lipzen A."/>
            <person name="Lundell T."/>
            <person name="Morin E."/>
            <person name="Murat C."/>
            <person name="Riley R."/>
            <person name="Ohm R."/>
            <person name="Sun H."/>
            <person name="Tunlid A."/>
            <person name="Henrissat B."/>
            <person name="Grigoriev I.V."/>
            <person name="Hibbett D.S."/>
            <person name="Martin F."/>
        </authorList>
    </citation>
    <scope>NUCLEOTIDE SEQUENCE [LARGE SCALE GENOMIC DNA]</scope>
    <source>
        <strain evidence="3">UH-Slu-Lm8-n1</strain>
    </source>
</reference>
<dbReference type="AlphaFoldDB" id="A0A0C9Z8K6"/>
<protein>
    <submittedName>
        <fullName evidence="2">Uncharacterized protein</fullName>
    </submittedName>
</protein>
<dbReference type="EMBL" id="KN835861">
    <property type="protein sequence ID" value="KIK33835.1"/>
    <property type="molecule type" value="Genomic_DNA"/>
</dbReference>
<reference evidence="2 3" key="1">
    <citation type="submission" date="2014-04" db="EMBL/GenBank/DDBJ databases">
        <authorList>
            <consortium name="DOE Joint Genome Institute"/>
            <person name="Kuo A."/>
            <person name="Ruytinx J."/>
            <person name="Rineau F."/>
            <person name="Colpaert J."/>
            <person name="Kohler A."/>
            <person name="Nagy L.G."/>
            <person name="Floudas D."/>
            <person name="Copeland A."/>
            <person name="Barry K.W."/>
            <person name="Cichocki N."/>
            <person name="Veneault-Fourrey C."/>
            <person name="LaButti K."/>
            <person name="Lindquist E.A."/>
            <person name="Lipzen A."/>
            <person name="Lundell T."/>
            <person name="Morin E."/>
            <person name="Murat C."/>
            <person name="Sun H."/>
            <person name="Tunlid A."/>
            <person name="Henrissat B."/>
            <person name="Grigoriev I.V."/>
            <person name="Hibbett D.S."/>
            <person name="Martin F."/>
            <person name="Nordberg H.P."/>
            <person name="Cantor M.N."/>
            <person name="Hua S.X."/>
        </authorList>
    </citation>
    <scope>NUCLEOTIDE SEQUENCE [LARGE SCALE GENOMIC DNA]</scope>
    <source>
        <strain evidence="2 3">UH-Slu-Lm8-n1</strain>
    </source>
</reference>
<accession>A0A0C9Z8K6</accession>
<proteinExistence type="predicted"/>
<dbReference type="Proteomes" id="UP000054485">
    <property type="component" value="Unassembled WGS sequence"/>
</dbReference>
<sequence length="119" mass="13666">MSTQAPNGQDGPAYDKTPINPTHHDKLELSQLDKQGRTDTPYAEDVYDAVLPWWRATIRARILSSVKRESEILARMQARIIHYFNTSMYFMTFCRNAYDTHGWTCISSIVQLLAPTRSS</sequence>
<dbReference type="HOGENOM" id="CLU_2063027_0_0_1"/>
<gene>
    <name evidence="2" type="ORF">CY34DRAFT_684113</name>
</gene>
<dbReference type="InParanoid" id="A0A0C9Z8K6"/>
<evidence type="ECO:0000256" key="1">
    <source>
        <dbReference type="SAM" id="MobiDB-lite"/>
    </source>
</evidence>
<name>A0A0C9Z8K6_9AGAM</name>
<evidence type="ECO:0000313" key="3">
    <source>
        <dbReference type="Proteomes" id="UP000054485"/>
    </source>
</evidence>
<organism evidence="2 3">
    <name type="scientific">Suillus luteus UH-Slu-Lm8-n1</name>
    <dbReference type="NCBI Taxonomy" id="930992"/>
    <lineage>
        <taxon>Eukaryota</taxon>
        <taxon>Fungi</taxon>
        <taxon>Dikarya</taxon>
        <taxon>Basidiomycota</taxon>
        <taxon>Agaricomycotina</taxon>
        <taxon>Agaricomycetes</taxon>
        <taxon>Agaricomycetidae</taxon>
        <taxon>Boletales</taxon>
        <taxon>Suillineae</taxon>
        <taxon>Suillaceae</taxon>
        <taxon>Suillus</taxon>
    </lineage>
</organism>